<name>A0A916RR69_9HYPH</name>
<evidence type="ECO:0000256" key="4">
    <source>
        <dbReference type="ARBA" id="ARBA00022827"/>
    </source>
</evidence>
<evidence type="ECO:0000256" key="5">
    <source>
        <dbReference type="RuleBase" id="RU362125"/>
    </source>
</evidence>
<feature type="domain" description="Acyl-CoA dehydrogenase/oxidase N-terminal" evidence="8">
    <location>
        <begin position="6"/>
        <end position="118"/>
    </location>
</feature>
<dbReference type="AlphaFoldDB" id="A0A916RR69"/>
<dbReference type="Pfam" id="PF02770">
    <property type="entry name" value="Acyl-CoA_dh_M"/>
    <property type="match status" value="1"/>
</dbReference>
<keyword evidence="3 5" id="KW-0285">Flavoprotein</keyword>
<dbReference type="InterPro" id="IPR036250">
    <property type="entry name" value="AcylCo_DH-like_C"/>
</dbReference>
<dbReference type="InterPro" id="IPR006091">
    <property type="entry name" value="Acyl-CoA_Oxase/DH_mid-dom"/>
</dbReference>
<dbReference type="GO" id="GO:0050660">
    <property type="term" value="F:flavin adenine dinucleotide binding"/>
    <property type="evidence" value="ECO:0007669"/>
    <property type="project" value="InterPro"/>
</dbReference>
<sequence length="386" mass="42549">MDFQLTHEQKMLQESIKKMVDRDINPILRAHDPDKPLTREATRQILDICQPFGFTGLRLPEEAGGVGVNALTFGLMKEMLPPVVSFICGGQETTAVRIYYGGTPEQRERYIPAILKGDKLGSTGSTEPNSGSDPRAIRTRAIRDGDHMVINGQKVWASNAAICDFMLVIANASEDPKGPSKLIRIIADKEDAPFVTRKTPTLGFKQGNLGEAFFDNYRAPIRNVVGGEDDASAQKVMHQTWLVQRPMMGLLAVNMAQKALDSAVQYSRERVMFGRKIGGFQLVQQLLSEISTAVTTSRLLCYYALDCIDKDINANQLSAMAKRYSIAACQKAISLAMEVHGAMGISTELGLEELYRDVRMLPIPDGTNQILTLIEGRELTGISAIR</sequence>
<dbReference type="Proteomes" id="UP000636264">
    <property type="component" value="Unassembled WGS sequence"/>
</dbReference>
<evidence type="ECO:0000256" key="1">
    <source>
        <dbReference type="ARBA" id="ARBA00001974"/>
    </source>
</evidence>
<dbReference type="SUPFAM" id="SSF56645">
    <property type="entry name" value="Acyl-CoA dehydrogenase NM domain-like"/>
    <property type="match status" value="1"/>
</dbReference>
<dbReference type="InterPro" id="IPR037069">
    <property type="entry name" value="AcylCoA_DH/ox_N_sf"/>
</dbReference>
<evidence type="ECO:0000259" key="7">
    <source>
        <dbReference type="Pfam" id="PF02770"/>
    </source>
</evidence>
<comment type="similarity">
    <text evidence="2 5">Belongs to the acyl-CoA dehydrogenase family.</text>
</comment>
<dbReference type="EMBL" id="BMIF01000005">
    <property type="protein sequence ID" value="GGA66471.1"/>
    <property type="molecule type" value="Genomic_DNA"/>
</dbReference>
<evidence type="ECO:0000313" key="9">
    <source>
        <dbReference type="EMBL" id="GGA66471.1"/>
    </source>
</evidence>
<dbReference type="Pfam" id="PF00441">
    <property type="entry name" value="Acyl-CoA_dh_1"/>
    <property type="match status" value="1"/>
</dbReference>
<dbReference type="GO" id="GO:0003995">
    <property type="term" value="F:acyl-CoA dehydrogenase activity"/>
    <property type="evidence" value="ECO:0007669"/>
    <property type="project" value="TreeGrafter"/>
</dbReference>
<comment type="caution">
    <text evidence="9">The sequence shown here is derived from an EMBL/GenBank/DDBJ whole genome shotgun (WGS) entry which is preliminary data.</text>
</comment>
<accession>A0A916RR69</accession>
<dbReference type="Gene3D" id="1.20.140.10">
    <property type="entry name" value="Butyryl-CoA Dehydrogenase, subunit A, domain 3"/>
    <property type="match status" value="1"/>
</dbReference>
<proteinExistence type="inferred from homology"/>
<reference evidence="9" key="2">
    <citation type="submission" date="2020-09" db="EMBL/GenBank/DDBJ databases">
        <authorList>
            <person name="Sun Q."/>
            <person name="Zhou Y."/>
        </authorList>
    </citation>
    <scope>NUCLEOTIDE SEQUENCE</scope>
    <source>
        <strain evidence="9">CGMCC 1.15320</strain>
    </source>
</reference>
<evidence type="ECO:0000259" key="8">
    <source>
        <dbReference type="Pfam" id="PF02771"/>
    </source>
</evidence>
<dbReference type="SUPFAM" id="SSF47203">
    <property type="entry name" value="Acyl-CoA dehydrogenase C-terminal domain-like"/>
    <property type="match status" value="1"/>
</dbReference>
<dbReference type="InterPro" id="IPR009100">
    <property type="entry name" value="AcylCoA_DH/oxidase_NM_dom_sf"/>
</dbReference>
<keyword evidence="10" id="KW-1185">Reference proteome</keyword>
<dbReference type="InterPro" id="IPR013786">
    <property type="entry name" value="AcylCoA_DH/ox_N"/>
</dbReference>
<organism evidence="9 10">
    <name type="scientific">Nitratireductor aestuarii</name>
    <dbReference type="NCBI Taxonomy" id="1735103"/>
    <lineage>
        <taxon>Bacteria</taxon>
        <taxon>Pseudomonadati</taxon>
        <taxon>Pseudomonadota</taxon>
        <taxon>Alphaproteobacteria</taxon>
        <taxon>Hyphomicrobiales</taxon>
        <taxon>Phyllobacteriaceae</taxon>
        <taxon>Nitratireductor</taxon>
    </lineage>
</organism>
<comment type="cofactor">
    <cofactor evidence="1 5">
        <name>FAD</name>
        <dbReference type="ChEBI" id="CHEBI:57692"/>
    </cofactor>
</comment>
<evidence type="ECO:0000256" key="3">
    <source>
        <dbReference type="ARBA" id="ARBA00022630"/>
    </source>
</evidence>
<dbReference type="Gene3D" id="2.40.110.10">
    <property type="entry name" value="Butyryl-CoA Dehydrogenase, subunit A, domain 2"/>
    <property type="match status" value="1"/>
</dbReference>
<evidence type="ECO:0000256" key="2">
    <source>
        <dbReference type="ARBA" id="ARBA00009347"/>
    </source>
</evidence>
<dbReference type="InterPro" id="IPR046373">
    <property type="entry name" value="Acyl-CoA_Oxase/DH_mid-dom_sf"/>
</dbReference>
<evidence type="ECO:0000259" key="6">
    <source>
        <dbReference type="Pfam" id="PF00441"/>
    </source>
</evidence>
<feature type="domain" description="Acyl-CoA dehydrogenase/oxidase C-terminal" evidence="6">
    <location>
        <begin position="237"/>
        <end position="378"/>
    </location>
</feature>
<reference evidence="9" key="1">
    <citation type="journal article" date="2014" name="Int. J. Syst. Evol. Microbiol.">
        <title>Complete genome sequence of Corynebacterium casei LMG S-19264T (=DSM 44701T), isolated from a smear-ripened cheese.</title>
        <authorList>
            <consortium name="US DOE Joint Genome Institute (JGI-PGF)"/>
            <person name="Walter F."/>
            <person name="Albersmeier A."/>
            <person name="Kalinowski J."/>
            <person name="Ruckert C."/>
        </authorList>
    </citation>
    <scope>NUCLEOTIDE SEQUENCE</scope>
    <source>
        <strain evidence="9">CGMCC 1.15320</strain>
    </source>
</reference>
<dbReference type="Pfam" id="PF02771">
    <property type="entry name" value="Acyl-CoA_dh_N"/>
    <property type="match status" value="1"/>
</dbReference>
<keyword evidence="4 5" id="KW-0274">FAD</keyword>
<dbReference type="PANTHER" id="PTHR43884:SF12">
    <property type="entry name" value="ISOVALERYL-COA DEHYDROGENASE, MITOCHONDRIAL-RELATED"/>
    <property type="match status" value="1"/>
</dbReference>
<dbReference type="InterPro" id="IPR009075">
    <property type="entry name" value="AcylCo_DH/oxidase_C"/>
</dbReference>
<dbReference type="PANTHER" id="PTHR43884">
    <property type="entry name" value="ACYL-COA DEHYDROGENASE"/>
    <property type="match status" value="1"/>
</dbReference>
<dbReference type="CDD" id="cd00567">
    <property type="entry name" value="ACAD"/>
    <property type="match status" value="1"/>
</dbReference>
<keyword evidence="5" id="KW-0560">Oxidoreductase</keyword>
<protein>
    <submittedName>
        <fullName evidence="9">Acyl-CoA dehydrogenase</fullName>
    </submittedName>
</protein>
<evidence type="ECO:0000313" key="10">
    <source>
        <dbReference type="Proteomes" id="UP000636264"/>
    </source>
</evidence>
<feature type="domain" description="Acyl-CoA oxidase/dehydrogenase middle" evidence="7">
    <location>
        <begin position="123"/>
        <end position="216"/>
    </location>
</feature>
<gene>
    <name evidence="9" type="ORF">GCM10011385_20460</name>
</gene>
<dbReference type="RefSeq" id="WP_188720955.1">
    <property type="nucleotide sequence ID" value="NZ_BMIF01000005.1"/>
</dbReference>
<dbReference type="Gene3D" id="1.10.540.10">
    <property type="entry name" value="Acyl-CoA dehydrogenase/oxidase, N-terminal domain"/>
    <property type="match status" value="1"/>
</dbReference>